<keyword evidence="4" id="KW-1003">Cell membrane</keyword>
<dbReference type="OrthoDB" id="9782305at2"/>
<evidence type="ECO:0000256" key="4">
    <source>
        <dbReference type="ARBA" id="ARBA00022475"/>
    </source>
</evidence>
<protein>
    <submittedName>
        <fullName evidence="9">Iron complex transport system permease protein</fullName>
    </submittedName>
</protein>
<gene>
    <name evidence="9" type="ORF">EV686_11024</name>
</gene>
<dbReference type="CDD" id="cd06550">
    <property type="entry name" value="TM_ABC_iron-siderophores_like"/>
    <property type="match status" value="1"/>
</dbReference>
<comment type="similarity">
    <text evidence="2">Belongs to the binding-protein-dependent transport system permease family. FecCD subfamily.</text>
</comment>
<feature type="transmembrane region" description="Helical" evidence="8">
    <location>
        <begin position="124"/>
        <end position="144"/>
    </location>
</feature>
<dbReference type="SUPFAM" id="SSF81345">
    <property type="entry name" value="ABC transporter involved in vitamin B12 uptake, BtuC"/>
    <property type="match status" value="1"/>
</dbReference>
<dbReference type="RefSeq" id="WP_132477904.1">
    <property type="nucleotide sequence ID" value="NZ_JBHRVM010000001.1"/>
</dbReference>
<feature type="transmembrane region" description="Helical" evidence="8">
    <location>
        <begin position="243"/>
        <end position="270"/>
    </location>
</feature>
<feature type="transmembrane region" description="Helical" evidence="8">
    <location>
        <begin position="282"/>
        <end position="300"/>
    </location>
</feature>
<dbReference type="InterPro" id="IPR000522">
    <property type="entry name" value="ABC_transptr_permease_BtuC"/>
</dbReference>
<keyword evidence="5 8" id="KW-0812">Transmembrane</keyword>
<keyword evidence="10" id="KW-1185">Reference proteome</keyword>
<comment type="caution">
    <text evidence="9">The sequence shown here is derived from an EMBL/GenBank/DDBJ whole genome shotgun (WGS) entry which is preliminary data.</text>
</comment>
<comment type="subcellular location">
    <subcellularLocation>
        <location evidence="1">Cell membrane</location>
        <topology evidence="1">Multi-pass membrane protein</topology>
    </subcellularLocation>
</comment>
<dbReference type="Gene3D" id="1.10.3470.10">
    <property type="entry name" value="ABC transporter involved in vitamin B12 uptake, BtuC"/>
    <property type="match status" value="1"/>
</dbReference>
<evidence type="ECO:0000256" key="1">
    <source>
        <dbReference type="ARBA" id="ARBA00004651"/>
    </source>
</evidence>
<dbReference type="PANTHER" id="PTHR30472:SF70">
    <property type="entry name" value="MOLYBDATE IMPORT SYSTEM PERMEASE PROTEIN MOLB"/>
    <property type="match status" value="1"/>
</dbReference>
<name>A0A4V2VQA4_9BURK</name>
<dbReference type="Pfam" id="PF01032">
    <property type="entry name" value="FecCD"/>
    <property type="match status" value="1"/>
</dbReference>
<dbReference type="GO" id="GO:0005886">
    <property type="term" value="C:plasma membrane"/>
    <property type="evidence" value="ECO:0007669"/>
    <property type="project" value="UniProtKB-SubCell"/>
</dbReference>
<dbReference type="FunFam" id="1.10.3470.10:FF:000001">
    <property type="entry name" value="Vitamin B12 ABC transporter permease BtuC"/>
    <property type="match status" value="1"/>
</dbReference>
<evidence type="ECO:0000256" key="2">
    <source>
        <dbReference type="ARBA" id="ARBA00007935"/>
    </source>
</evidence>
<keyword evidence="3" id="KW-0813">Transport</keyword>
<feature type="transmembrane region" description="Helical" evidence="8">
    <location>
        <begin position="68"/>
        <end position="86"/>
    </location>
</feature>
<reference evidence="9 10" key="1">
    <citation type="submission" date="2019-03" db="EMBL/GenBank/DDBJ databases">
        <title>Genomic Encyclopedia of Type Strains, Phase IV (KMG-IV): sequencing the most valuable type-strain genomes for metagenomic binning, comparative biology and taxonomic classification.</title>
        <authorList>
            <person name="Goeker M."/>
        </authorList>
    </citation>
    <scope>NUCLEOTIDE SEQUENCE [LARGE SCALE GENOMIC DNA]</scope>
    <source>
        <strain evidence="9 10">DSM 100048</strain>
    </source>
</reference>
<feature type="transmembrane region" description="Helical" evidence="8">
    <location>
        <begin position="150"/>
        <end position="175"/>
    </location>
</feature>
<evidence type="ECO:0000256" key="6">
    <source>
        <dbReference type="ARBA" id="ARBA00022989"/>
    </source>
</evidence>
<keyword evidence="6 8" id="KW-1133">Transmembrane helix</keyword>
<feature type="transmembrane region" description="Helical" evidence="8">
    <location>
        <begin position="98"/>
        <end position="117"/>
    </location>
</feature>
<evidence type="ECO:0000313" key="10">
    <source>
        <dbReference type="Proteomes" id="UP000294692"/>
    </source>
</evidence>
<dbReference type="AlphaFoldDB" id="A0A4V2VQA4"/>
<keyword evidence="7 8" id="KW-0472">Membrane</keyword>
<evidence type="ECO:0000256" key="7">
    <source>
        <dbReference type="ARBA" id="ARBA00023136"/>
    </source>
</evidence>
<accession>A0A4V2VQA4</accession>
<evidence type="ECO:0000256" key="8">
    <source>
        <dbReference type="SAM" id="Phobius"/>
    </source>
</evidence>
<organism evidence="9 10">
    <name type="scientific">Paracandidimonas soli</name>
    <dbReference type="NCBI Taxonomy" id="1917182"/>
    <lineage>
        <taxon>Bacteria</taxon>
        <taxon>Pseudomonadati</taxon>
        <taxon>Pseudomonadota</taxon>
        <taxon>Betaproteobacteria</taxon>
        <taxon>Burkholderiales</taxon>
        <taxon>Alcaligenaceae</taxon>
        <taxon>Paracandidimonas</taxon>
    </lineage>
</organism>
<dbReference type="EMBL" id="SMBX01000010">
    <property type="protein sequence ID" value="TCU93859.1"/>
    <property type="molecule type" value="Genomic_DNA"/>
</dbReference>
<evidence type="ECO:0000313" key="9">
    <source>
        <dbReference type="EMBL" id="TCU93859.1"/>
    </source>
</evidence>
<feature type="transmembrane region" description="Helical" evidence="8">
    <location>
        <begin position="12"/>
        <end position="32"/>
    </location>
</feature>
<dbReference type="Proteomes" id="UP000294692">
    <property type="component" value="Unassembled WGS sequence"/>
</dbReference>
<feature type="transmembrane region" description="Helical" evidence="8">
    <location>
        <begin position="312"/>
        <end position="331"/>
    </location>
</feature>
<evidence type="ECO:0000256" key="3">
    <source>
        <dbReference type="ARBA" id="ARBA00022448"/>
    </source>
</evidence>
<proteinExistence type="inferred from homology"/>
<dbReference type="InterPro" id="IPR037294">
    <property type="entry name" value="ABC_BtuC-like"/>
</dbReference>
<dbReference type="PROSITE" id="PS51257">
    <property type="entry name" value="PROKAR_LIPOPROTEIN"/>
    <property type="match status" value="1"/>
</dbReference>
<sequence>MQPNPRMAIWPVMTLACAAAILSAFFIGQYTMTWHDFGQSFRHYWLDGGDAAATAVDRVLWQVRLPRIVAGIMVGACLSGAGAAYQGMFRNPLVSADILGISAGSGLGAMLAIFLGLPLLMIQLAAFAGGLVVVVMVITVARMAQHHSPILSLVLTGIAVSSLFGAGIALARVLADPYRDLPSMTFWLMGSLNAVNMEDMRAVLPVMLAGMLPLVLLRWRMNVLSLDDEEAQALGVNVRNTRLLFIAGATLMTASAVAITGIISWIGLVIPHVARLLVGPDFRVLLPASLMIGGAFLVLADTVARSAFAIEIPLGIITAAIGAPFFLSLLIRTGDRR</sequence>
<dbReference type="GO" id="GO:0022857">
    <property type="term" value="F:transmembrane transporter activity"/>
    <property type="evidence" value="ECO:0007669"/>
    <property type="project" value="InterPro"/>
</dbReference>
<dbReference type="GO" id="GO:0033214">
    <property type="term" value="P:siderophore-iron import into cell"/>
    <property type="evidence" value="ECO:0007669"/>
    <property type="project" value="TreeGrafter"/>
</dbReference>
<dbReference type="PANTHER" id="PTHR30472">
    <property type="entry name" value="FERRIC ENTEROBACTIN TRANSPORT SYSTEM PERMEASE PROTEIN"/>
    <property type="match status" value="1"/>
</dbReference>
<evidence type="ECO:0000256" key="5">
    <source>
        <dbReference type="ARBA" id="ARBA00022692"/>
    </source>
</evidence>